<evidence type="ECO:0000313" key="4">
    <source>
        <dbReference type="Proteomes" id="UP000000328"/>
    </source>
</evidence>
<protein>
    <recommendedName>
        <fullName evidence="5">Lipoprotein</fullName>
    </recommendedName>
</protein>
<dbReference type="HOGENOM" id="CLU_126941_0_0_11"/>
<accession>A0A0H3D0D6</accession>
<gene>
    <name evidence="3" type="ordered locus">AMED_2564</name>
</gene>
<feature type="chain" id="PRO_5002606949" description="Lipoprotein" evidence="2">
    <location>
        <begin position="18"/>
        <end position="171"/>
    </location>
</feature>
<organism evidence="3 4">
    <name type="scientific">Amycolatopsis mediterranei (strain U-32)</name>
    <dbReference type="NCBI Taxonomy" id="749927"/>
    <lineage>
        <taxon>Bacteria</taxon>
        <taxon>Bacillati</taxon>
        <taxon>Actinomycetota</taxon>
        <taxon>Actinomycetes</taxon>
        <taxon>Pseudonocardiales</taxon>
        <taxon>Pseudonocardiaceae</taxon>
        <taxon>Amycolatopsis</taxon>
    </lineage>
</organism>
<feature type="region of interest" description="Disordered" evidence="1">
    <location>
        <begin position="22"/>
        <end position="74"/>
    </location>
</feature>
<dbReference type="eggNOG" id="ENOG50342AE">
    <property type="taxonomic scope" value="Bacteria"/>
</dbReference>
<dbReference type="AlphaFoldDB" id="A0A0H3D0D6"/>
<feature type="compositionally biased region" description="Pro residues" evidence="1">
    <location>
        <begin position="48"/>
        <end position="62"/>
    </location>
</feature>
<dbReference type="KEGG" id="amd:AMED_2564"/>
<feature type="compositionally biased region" description="Low complexity" evidence="1">
    <location>
        <begin position="22"/>
        <end position="47"/>
    </location>
</feature>
<keyword evidence="2" id="KW-0732">Signal</keyword>
<dbReference type="OrthoDB" id="3629194at2"/>
<evidence type="ECO:0000256" key="2">
    <source>
        <dbReference type="SAM" id="SignalP"/>
    </source>
</evidence>
<reference evidence="3 4" key="1">
    <citation type="journal article" date="2010" name="Cell Res.">
        <title>Complete genome sequence of the rifamycin SV-producing Amycolatopsis mediterranei U32 revealed its genetic characteristics in phylogeny and metabolism.</title>
        <authorList>
            <person name="Zhao W."/>
            <person name="Zhong Y."/>
            <person name="Yuan H."/>
            <person name="Wang J."/>
            <person name="Zheng H."/>
            <person name="Wang Y."/>
            <person name="Cen X."/>
            <person name="Xu F."/>
            <person name="Bai J."/>
            <person name="Han X."/>
            <person name="Lu G."/>
            <person name="Zhu Y."/>
            <person name="Shao Z."/>
            <person name="Yan H."/>
            <person name="Li C."/>
            <person name="Peng N."/>
            <person name="Zhang Z."/>
            <person name="Zhang Y."/>
            <person name="Lin W."/>
            <person name="Fan Y."/>
            <person name="Qin Z."/>
            <person name="Hu Y."/>
            <person name="Zhu B."/>
            <person name="Wang S."/>
            <person name="Ding X."/>
            <person name="Zhao G.P."/>
        </authorList>
    </citation>
    <scope>NUCLEOTIDE SEQUENCE [LARGE SCALE GENOMIC DNA]</scope>
    <source>
        <strain evidence="4">U-32</strain>
    </source>
</reference>
<evidence type="ECO:0000313" key="3">
    <source>
        <dbReference type="EMBL" id="ADJ44359.1"/>
    </source>
</evidence>
<sequence>MKLLGAGLLLLTATACAANSGAGAPAGTGTPTTPATSTSVPGTVTPTLGPPSSPPVGPPPSPTVGRPTQGIAPGDDVVAETQVDARGLPEGYPRSLTRSLDGRTLILQAEEGGCRRVSARVGEQTAQQVVVLVAVMSAPKGQMCPDYIKEIKVPLALAAPLGTRTVVLRQG</sequence>
<dbReference type="PATRIC" id="fig|749927.5.peg.2649"/>
<proteinExistence type="predicted"/>
<name>A0A0H3D0D6_AMYMU</name>
<evidence type="ECO:0008006" key="5">
    <source>
        <dbReference type="Google" id="ProtNLM"/>
    </source>
</evidence>
<dbReference type="Proteomes" id="UP000000328">
    <property type="component" value="Chromosome"/>
</dbReference>
<feature type="signal peptide" evidence="2">
    <location>
        <begin position="1"/>
        <end position="17"/>
    </location>
</feature>
<evidence type="ECO:0000256" key="1">
    <source>
        <dbReference type="SAM" id="MobiDB-lite"/>
    </source>
</evidence>
<dbReference type="PROSITE" id="PS51257">
    <property type="entry name" value="PROKAR_LIPOPROTEIN"/>
    <property type="match status" value="1"/>
</dbReference>
<dbReference type="EMBL" id="CP002000">
    <property type="protein sequence ID" value="ADJ44359.1"/>
    <property type="molecule type" value="Genomic_DNA"/>
</dbReference>